<dbReference type="EMBL" id="BJZV01000034">
    <property type="protein sequence ID" value="GEP12281.1"/>
    <property type="molecule type" value="Genomic_DNA"/>
</dbReference>
<sequence length="64" mass="6909">MMPGQVRAALVSHLARKFGWTGRTVEHTLASLSNKEIVDCLQLDVEGAKAAIFARAARALQEAC</sequence>
<dbReference type="AlphaFoldDB" id="A0A512JQS0"/>
<accession>A0A512JQS0</accession>
<evidence type="ECO:0000313" key="1">
    <source>
        <dbReference type="EMBL" id="GEP12281.1"/>
    </source>
</evidence>
<comment type="caution">
    <text evidence="1">The sequence shown here is derived from an EMBL/GenBank/DDBJ whole genome shotgun (WGS) entry which is preliminary data.</text>
</comment>
<organism evidence="1 2">
    <name type="scientific">Methylobacterium gnaphalii</name>
    <dbReference type="NCBI Taxonomy" id="1010610"/>
    <lineage>
        <taxon>Bacteria</taxon>
        <taxon>Pseudomonadati</taxon>
        <taxon>Pseudomonadota</taxon>
        <taxon>Alphaproteobacteria</taxon>
        <taxon>Hyphomicrobiales</taxon>
        <taxon>Methylobacteriaceae</taxon>
        <taxon>Methylobacterium</taxon>
    </lineage>
</organism>
<dbReference type="Proteomes" id="UP000321750">
    <property type="component" value="Unassembled WGS sequence"/>
</dbReference>
<proteinExistence type="predicted"/>
<keyword evidence="2" id="KW-1185">Reference proteome</keyword>
<reference evidence="1 2" key="1">
    <citation type="submission" date="2019-07" db="EMBL/GenBank/DDBJ databases">
        <title>Whole genome shotgun sequence of Methylobacterium gnaphalii NBRC 107716.</title>
        <authorList>
            <person name="Hosoyama A."/>
            <person name="Uohara A."/>
            <person name="Ohji S."/>
            <person name="Ichikawa N."/>
        </authorList>
    </citation>
    <scope>NUCLEOTIDE SEQUENCE [LARGE SCALE GENOMIC DNA]</scope>
    <source>
        <strain evidence="1 2">NBRC 107716</strain>
    </source>
</reference>
<name>A0A512JQS0_9HYPH</name>
<protein>
    <submittedName>
        <fullName evidence="1">Uncharacterized protein</fullName>
    </submittedName>
</protein>
<gene>
    <name evidence="1" type="ORF">MGN01_41260</name>
</gene>
<evidence type="ECO:0000313" key="2">
    <source>
        <dbReference type="Proteomes" id="UP000321750"/>
    </source>
</evidence>